<dbReference type="InterPro" id="IPR001969">
    <property type="entry name" value="Aspartic_peptidase_AS"/>
</dbReference>
<dbReference type="PANTHER" id="PTHR13683">
    <property type="entry name" value="ASPARTYL PROTEASES"/>
    <property type="match status" value="1"/>
</dbReference>
<evidence type="ECO:0000256" key="6">
    <source>
        <dbReference type="ARBA" id="ARBA00023157"/>
    </source>
</evidence>
<feature type="domain" description="Peptidase A1" evidence="10">
    <location>
        <begin position="173"/>
        <end position="505"/>
    </location>
</feature>
<evidence type="ECO:0000256" key="2">
    <source>
        <dbReference type="ARBA" id="ARBA00022670"/>
    </source>
</evidence>
<evidence type="ECO:0000256" key="1">
    <source>
        <dbReference type="ARBA" id="ARBA00007447"/>
    </source>
</evidence>
<keyword evidence="9" id="KW-0812">Transmembrane</keyword>
<dbReference type="InterPro" id="IPR001461">
    <property type="entry name" value="Aspartic_peptidase_A1"/>
</dbReference>
<dbReference type="Pfam" id="PF14541">
    <property type="entry name" value="TAXi_C"/>
    <property type="match status" value="1"/>
</dbReference>
<dbReference type="EMBL" id="CP097509">
    <property type="protein sequence ID" value="URE21349.1"/>
    <property type="molecule type" value="Genomic_DNA"/>
</dbReference>
<evidence type="ECO:0000256" key="5">
    <source>
        <dbReference type="ARBA" id="ARBA00022801"/>
    </source>
</evidence>
<keyword evidence="3" id="KW-0732">Signal</keyword>
<dbReference type="Gene3D" id="2.40.70.10">
    <property type="entry name" value="Acid Proteases"/>
    <property type="match status" value="2"/>
</dbReference>
<dbReference type="FunFam" id="2.40.70.10:FF:000013">
    <property type="entry name" value="Aspartyl protease AED1"/>
    <property type="match status" value="1"/>
</dbReference>
<keyword evidence="5 8" id="KW-0378">Hydrolase</keyword>
<dbReference type="PROSITE" id="PS51767">
    <property type="entry name" value="PEPTIDASE_A1"/>
    <property type="match status" value="1"/>
</dbReference>
<dbReference type="SUPFAM" id="SSF50630">
    <property type="entry name" value="Acid proteases"/>
    <property type="match status" value="1"/>
</dbReference>
<proteinExistence type="inferred from homology"/>
<feature type="transmembrane region" description="Helical" evidence="9">
    <location>
        <begin position="44"/>
        <end position="64"/>
    </location>
</feature>
<gene>
    <name evidence="11" type="ORF">MUK42_12092</name>
</gene>
<dbReference type="PANTHER" id="PTHR13683:SF750">
    <property type="entry name" value="ASPARTYL PROTEASE AED1"/>
    <property type="match status" value="1"/>
</dbReference>
<dbReference type="OrthoDB" id="2747330at2759"/>
<keyword evidence="4 8" id="KW-0064">Aspartyl protease</keyword>
<dbReference type="CDD" id="cd05472">
    <property type="entry name" value="cnd41_like"/>
    <property type="match status" value="1"/>
</dbReference>
<dbReference type="GO" id="GO:0004190">
    <property type="term" value="F:aspartic-type endopeptidase activity"/>
    <property type="evidence" value="ECO:0007669"/>
    <property type="project" value="UniProtKB-KW"/>
</dbReference>
<evidence type="ECO:0000313" key="11">
    <source>
        <dbReference type="EMBL" id="URE21349.1"/>
    </source>
</evidence>
<name>A0A9E7KML7_9LILI</name>
<dbReference type="Pfam" id="PF14543">
    <property type="entry name" value="TAXi_N"/>
    <property type="match status" value="1"/>
</dbReference>
<protein>
    <submittedName>
        <fullName evidence="11">Aspartic proteinase</fullName>
    </submittedName>
</protein>
<evidence type="ECO:0000256" key="3">
    <source>
        <dbReference type="ARBA" id="ARBA00022729"/>
    </source>
</evidence>
<evidence type="ECO:0000256" key="8">
    <source>
        <dbReference type="RuleBase" id="RU000454"/>
    </source>
</evidence>
<dbReference type="InterPro" id="IPR021109">
    <property type="entry name" value="Peptidase_aspartic_dom_sf"/>
</dbReference>
<comment type="similarity">
    <text evidence="1 8">Belongs to the peptidase A1 family.</text>
</comment>
<evidence type="ECO:0000259" key="10">
    <source>
        <dbReference type="PROSITE" id="PS51767"/>
    </source>
</evidence>
<accession>A0A9E7KML7</accession>
<organism evidence="11 12">
    <name type="scientific">Musa troglodytarum</name>
    <name type="common">fe'i banana</name>
    <dbReference type="NCBI Taxonomy" id="320322"/>
    <lineage>
        <taxon>Eukaryota</taxon>
        <taxon>Viridiplantae</taxon>
        <taxon>Streptophyta</taxon>
        <taxon>Embryophyta</taxon>
        <taxon>Tracheophyta</taxon>
        <taxon>Spermatophyta</taxon>
        <taxon>Magnoliopsida</taxon>
        <taxon>Liliopsida</taxon>
        <taxon>Zingiberales</taxon>
        <taxon>Musaceae</taxon>
        <taxon>Musa</taxon>
    </lineage>
</organism>
<feature type="non-terminal residue" evidence="11">
    <location>
        <position position="1"/>
    </location>
</feature>
<dbReference type="PRINTS" id="PR00792">
    <property type="entry name" value="PEPSIN"/>
</dbReference>
<keyword evidence="9" id="KW-0472">Membrane</keyword>
<evidence type="ECO:0000256" key="4">
    <source>
        <dbReference type="ARBA" id="ARBA00022750"/>
    </source>
</evidence>
<keyword evidence="9" id="KW-1133">Transmembrane helix</keyword>
<dbReference type="PROSITE" id="PS00141">
    <property type="entry name" value="ASP_PROTEASE"/>
    <property type="match status" value="1"/>
</dbReference>
<sequence>LPQPGAIVGPYVGQSFLNSFYRTSRRTLARCYLSSGKEASSISLFLFLMASVPCVICYLAFFVACLGICWQVHGGGTTHQEVTIRSLLPSDACSDGVSHNETSLRVLHRHGPCSPFDLHHQLSHKQILDHDQSRVGSLHRRVSTAPNPDQQLDALAASSIPAHSGISLGTANYVVMVGFGTPKRDQTVIFDTGSDVTWIQCQPCVVTCYQQRDPIFDPSQSSTYRNISCSSAYCTELGASGCSSSTCVYGVQYGDTSYTVGFYAADTLCLTPYDVIPNFRFGCGERNDGLFGKAAGLIGLGRDKPSFISQTYQRYGGVFTYCLPPTSSSTGYLRFGGGYPSSDLRFTPMLSRASSPTFYYLTLTAISVGGQQLLVPPTVFSVAGTIIDSGTVITRLPPTAYSALRSAFRQEMTAYKLAPALSILDTCYDLSGLDKVTVPVVALHLGGGATIDLDITGILYIASSSQACLAFAANRADTDLGILGNVQQRGLDVVYDVSKQVIGFGPRRC</sequence>
<dbReference type="InterPro" id="IPR032799">
    <property type="entry name" value="TAXi_C"/>
</dbReference>
<evidence type="ECO:0000256" key="7">
    <source>
        <dbReference type="PIRSR" id="PIRSR601461-1"/>
    </source>
</evidence>
<keyword evidence="2 8" id="KW-0645">Protease</keyword>
<dbReference type="GO" id="GO:0006508">
    <property type="term" value="P:proteolysis"/>
    <property type="evidence" value="ECO:0007669"/>
    <property type="project" value="UniProtKB-KW"/>
</dbReference>
<dbReference type="FunFam" id="2.40.70.10:FF:000021">
    <property type="entry name" value="Aspartyl protease AED1"/>
    <property type="match status" value="1"/>
</dbReference>
<feature type="active site" evidence="7">
    <location>
        <position position="191"/>
    </location>
</feature>
<dbReference type="Proteomes" id="UP001055439">
    <property type="component" value="Chromosome 7"/>
</dbReference>
<keyword evidence="6" id="KW-1015">Disulfide bond</keyword>
<reference evidence="11" key="1">
    <citation type="submission" date="2022-05" db="EMBL/GenBank/DDBJ databases">
        <title>The Musa troglodytarum L. genome provides insights into the mechanism of non-climacteric behaviour and enrichment of carotenoids.</title>
        <authorList>
            <person name="Wang J."/>
        </authorList>
    </citation>
    <scope>NUCLEOTIDE SEQUENCE</scope>
    <source>
        <tissue evidence="11">Leaf</tissue>
    </source>
</reference>
<evidence type="ECO:0000256" key="9">
    <source>
        <dbReference type="SAM" id="Phobius"/>
    </source>
</evidence>
<dbReference type="AlphaFoldDB" id="A0A9E7KML7"/>
<evidence type="ECO:0000313" key="12">
    <source>
        <dbReference type="Proteomes" id="UP001055439"/>
    </source>
</evidence>
<feature type="active site" evidence="7">
    <location>
        <position position="388"/>
    </location>
</feature>
<keyword evidence="12" id="KW-1185">Reference proteome</keyword>
<dbReference type="InterPro" id="IPR032861">
    <property type="entry name" value="TAXi_N"/>
</dbReference>
<dbReference type="InterPro" id="IPR033121">
    <property type="entry name" value="PEPTIDASE_A1"/>
</dbReference>
<dbReference type="InterPro" id="IPR033873">
    <property type="entry name" value="CND41-like"/>
</dbReference>